<reference evidence="12" key="3">
    <citation type="submission" date="2025-09" db="UniProtKB">
        <authorList>
            <consortium name="Ensembl"/>
        </authorList>
    </citation>
    <scope>IDENTIFICATION</scope>
</reference>
<dbReference type="GO" id="GO:0004129">
    <property type="term" value="F:cytochrome-c oxidase activity"/>
    <property type="evidence" value="ECO:0007669"/>
    <property type="project" value="UniProtKB-EC"/>
</dbReference>
<evidence type="ECO:0000313" key="13">
    <source>
        <dbReference type="Proteomes" id="UP000001074"/>
    </source>
</evidence>
<evidence type="ECO:0000256" key="4">
    <source>
        <dbReference type="ARBA" id="ARBA00022692"/>
    </source>
</evidence>
<evidence type="ECO:0000256" key="1">
    <source>
        <dbReference type="ARBA" id="ARBA00004141"/>
    </source>
</evidence>
<organism evidence="12 13">
    <name type="scientific">Myotis lucifugus</name>
    <name type="common">Little brown bat</name>
    <dbReference type="NCBI Taxonomy" id="59463"/>
    <lineage>
        <taxon>Eukaryota</taxon>
        <taxon>Metazoa</taxon>
        <taxon>Chordata</taxon>
        <taxon>Craniata</taxon>
        <taxon>Vertebrata</taxon>
        <taxon>Euteleostomi</taxon>
        <taxon>Mammalia</taxon>
        <taxon>Eutheria</taxon>
        <taxon>Laurasiatheria</taxon>
        <taxon>Chiroptera</taxon>
        <taxon>Yangochiroptera</taxon>
        <taxon>Vespertilionidae</taxon>
        <taxon>Myotis</taxon>
    </lineage>
</organism>
<evidence type="ECO:0000256" key="3">
    <source>
        <dbReference type="ARBA" id="ARBA00015944"/>
    </source>
</evidence>
<comment type="similarity">
    <text evidence="2 9">Belongs to the cytochrome c oxidase subunit 3 family.</text>
</comment>
<evidence type="ECO:0000256" key="2">
    <source>
        <dbReference type="ARBA" id="ARBA00010581"/>
    </source>
</evidence>
<reference evidence="12 13" key="1">
    <citation type="journal article" date="2011" name="Nature">
        <title>A high-resolution map of human evolutionary constraint using 29 mammals.</title>
        <authorList>
            <person name="Lindblad-Toh K."/>
            <person name="Garber M."/>
            <person name="Zuk O."/>
            <person name="Lin M.F."/>
            <person name="Parker B.J."/>
            <person name="Washietl S."/>
            <person name="Kheradpour P."/>
            <person name="Ernst J."/>
            <person name="Jordan G."/>
            <person name="Mauceli E."/>
            <person name="Ward L.D."/>
            <person name="Lowe C.B."/>
            <person name="Holloway A.K."/>
            <person name="Clamp M."/>
            <person name="Gnerre S."/>
            <person name="Alfoldi J."/>
            <person name="Beal K."/>
            <person name="Chang J."/>
            <person name="Clawson H."/>
            <person name="Cuff J."/>
            <person name="Di Palma F."/>
            <person name="Fitzgerald S."/>
            <person name="Flicek P."/>
            <person name="Guttman M."/>
            <person name="Hubisz M.J."/>
            <person name="Jaffe D.B."/>
            <person name="Jungreis I."/>
            <person name="Kent W.J."/>
            <person name="Kostka D."/>
            <person name="Lara M."/>
            <person name="Martins A.L."/>
            <person name="Massingham T."/>
            <person name="Moltke I."/>
            <person name="Raney B.J."/>
            <person name="Rasmussen M.D."/>
            <person name="Robinson J."/>
            <person name="Stark A."/>
            <person name="Vilella A.J."/>
            <person name="Wen J."/>
            <person name="Xie X."/>
            <person name="Zody M.C."/>
            <person name="Baldwin J."/>
            <person name="Bloom T."/>
            <person name="Chin C.W."/>
            <person name="Heiman D."/>
            <person name="Nicol R."/>
            <person name="Nusbaum C."/>
            <person name="Young S."/>
            <person name="Wilkinson J."/>
            <person name="Worley K.C."/>
            <person name="Kovar C.L."/>
            <person name="Muzny D.M."/>
            <person name="Gibbs R.A."/>
            <person name="Cree A."/>
            <person name="Dihn H.H."/>
            <person name="Fowler G."/>
            <person name="Jhangiani S."/>
            <person name="Joshi V."/>
            <person name="Lee S."/>
            <person name="Lewis L.R."/>
            <person name="Nazareth L.V."/>
            <person name="Okwuonu G."/>
            <person name="Santibanez J."/>
            <person name="Warren W.C."/>
            <person name="Mardis E.R."/>
            <person name="Weinstock G.M."/>
            <person name="Wilson R.K."/>
            <person name="Delehaunty K."/>
            <person name="Dooling D."/>
            <person name="Fronik C."/>
            <person name="Fulton L."/>
            <person name="Fulton B."/>
            <person name="Graves T."/>
            <person name="Minx P."/>
            <person name="Sodergren E."/>
            <person name="Birney E."/>
            <person name="Margulies E.H."/>
            <person name="Herrero J."/>
            <person name="Green E.D."/>
            <person name="Haussler D."/>
            <person name="Siepel A."/>
            <person name="Goldman N."/>
            <person name="Pollard K.S."/>
            <person name="Pedersen J.S."/>
            <person name="Lander E.S."/>
            <person name="Kellis M."/>
        </authorList>
    </citation>
    <scope>NUCLEOTIDE SEQUENCE [LARGE SCALE GENOMIC DNA]</scope>
</reference>
<dbReference type="EMBL" id="AAPE02003995">
    <property type="status" value="NOT_ANNOTATED_CDS"/>
    <property type="molecule type" value="Genomic_DNA"/>
</dbReference>
<feature type="domain" description="Heme-copper oxidase subunit III family profile" evidence="11">
    <location>
        <begin position="1"/>
        <end position="87"/>
    </location>
</feature>
<dbReference type="PANTHER" id="PTHR11403">
    <property type="entry name" value="CYTOCHROME C OXIDASE SUBUNIT III"/>
    <property type="match status" value="1"/>
</dbReference>
<keyword evidence="13" id="KW-1185">Reference proteome</keyword>
<dbReference type="PANTHER" id="PTHR11403:SF7">
    <property type="entry name" value="CYTOCHROME C OXIDASE SUBUNIT 3"/>
    <property type="match status" value="1"/>
</dbReference>
<dbReference type="Pfam" id="PF00510">
    <property type="entry name" value="COX3"/>
    <property type="match status" value="1"/>
</dbReference>
<feature type="transmembrane region" description="Helical" evidence="10">
    <location>
        <begin position="12"/>
        <end position="31"/>
    </location>
</feature>
<keyword evidence="6 10" id="KW-1133">Transmembrane helix</keyword>
<dbReference type="GO" id="GO:0005739">
    <property type="term" value="C:mitochondrion"/>
    <property type="evidence" value="ECO:0007669"/>
    <property type="project" value="TreeGrafter"/>
</dbReference>
<dbReference type="Proteomes" id="UP000001074">
    <property type="component" value="Unassembled WGS sequence"/>
</dbReference>
<evidence type="ECO:0000256" key="9">
    <source>
        <dbReference type="RuleBase" id="RU003375"/>
    </source>
</evidence>
<keyword evidence="7 10" id="KW-0472">Membrane</keyword>
<dbReference type="InterPro" id="IPR000298">
    <property type="entry name" value="Cyt_c_oxidase-like_su3"/>
</dbReference>
<keyword evidence="9" id="KW-0496">Mitochondrion</keyword>
<accession>G1QB01</accession>
<keyword evidence="4 9" id="KW-0812">Transmembrane</keyword>
<comment type="function">
    <text evidence="9">Component of the cytochrome c oxidase, the last enzyme in the mitochondrial electron transport chain which drives oxidative phosphorylation. The respiratory chain contains 3 multisubunit complexes succinate dehydrogenase (complex II, CII), ubiquinol-cytochrome c oxidoreductase (cytochrome b-c1 complex, complex III, CIII) and cytochrome c oxidase (complex IV, CIV), that cooperate to transfer electrons derived from NADH and succinate to molecular oxygen, creating an electrochemical gradient over the inner membrane that drives transmembrane transport and the ATP synthase. Cytochrome c oxidase is the component of the respiratory chain that catalyzes the reduction of oxygen to water. Electrons originating from reduced cytochrome c in the intermembrane space (IMS) are transferred via the dinuclear copper A center (CU(A)) of subunit 2 and heme A of subunit 1 to the active site in subunit 1, a binuclear center (BNC) formed by heme A3 and copper B (CU(B)). The BNC reduces molecular oxygen to 2 water molecules using 4 electrons from cytochrome c in the IMS and 4 protons from the mitochondrial matrix.</text>
</comment>
<dbReference type="STRING" id="59463.ENSMLUP00000020884"/>
<evidence type="ECO:0000256" key="7">
    <source>
        <dbReference type="ARBA" id="ARBA00023136"/>
    </source>
</evidence>
<dbReference type="AlphaFoldDB" id="G1QB01"/>
<comment type="subcellular location">
    <subcellularLocation>
        <location evidence="1">Membrane</location>
        <topology evidence="1">Multi-pass membrane protein</topology>
    </subcellularLocation>
</comment>
<sequence>AHHSVIEGNHKHILQPLLTIISLGLYFTLLQASEYYETSFTISDGIYRSTYFIATGFHRLYIIISSIYLIICFLCQLKFHVTSNHNF</sequence>
<dbReference type="InterPro" id="IPR035973">
    <property type="entry name" value="Cyt_c_oxidase_su3-like_sf"/>
</dbReference>
<proteinExistence type="inferred from homology"/>
<evidence type="ECO:0000256" key="5">
    <source>
        <dbReference type="ARBA" id="ARBA00022967"/>
    </source>
</evidence>
<dbReference type="InParanoid" id="G1QB01"/>
<dbReference type="GeneTree" id="ENSGT00390000013064"/>
<dbReference type="SUPFAM" id="SSF81452">
    <property type="entry name" value="Cytochrome c oxidase subunit III-like"/>
    <property type="match status" value="1"/>
</dbReference>
<evidence type="ECO:0000313" key="12">
    <source>
        <dbReference type="Ensembl" id="ENSMLUP00000020884.1"/>
    </source>
</evidence>
<name>G1QB01_MYOLU</name>
<dbReference type="Ensembl" id="ENSMLUT00000024817.1">
    <property type="protein sequence ID" value="ENSMLUP00000020884.1"/>
    <property type="gene ID" value="ENSMLUG00000027384.1"/>
</dbReference>
<evidence type="ECO:0000256" key="10">
    <source>
        <dbReference type="SAM" id="Phobius"/>
    </source>
</evidence>
<dbReference type="PROSITE" id="PS50253">
    <property type="entry name" value="COX3"/>
    <property type="match status" value="1"/>
</dbReference>
<dbReference type="GO" id="GO:0016020">
    <property type="term" value="C:membrane"/>
    <property type="evidence" value="ECO:0007669"/>
    <property type="project" value="UniProtKB-SubCell"/>
</dbReference>
<dbReference type="GO" id="GO:0006123">
    <property type="term" value="P:mitochondrial electron transport, cytochrome c to oxygen"/>
    <property type="evidence" value="ECO:0007669"/>
    <property type="project" value="TreeGrafter"/>
</dbReference>
<evidence type="ECO:0000256" key="8">
    <source>
        <dbReference type="ARBA" id="ARBA00049512"/>
    </source>
</evidence>
<feature type="transmembrane region" description="Helical" evidence="10">
    <location>
        <begin position="51"/>
        <end position="75"/>
    </location>
</feature>
<keyword evidence="5" id="KW-1278">Translocase</keyword>
<dbReference type="eggNOG" id="KOG4664">
    <property type="taxonomic scope" value="Eukaryota"/>
</dbReference>
<evidence type="ECO:0000256" key="6">
    <source>
        <dbReference type="ARBA" id="ARBA00022989"/>
    </source>
</evidence>
<comment type="catalytic activity">
    <reaction evidence="8">
        <text>4 Fe(II)-[cytochrome c] + O2 + 8 H(+)(in) = 4 Fe(III)-[cytochrome c] + 2 H2O + 4 H(+)(out)</text>
        <dbReference type="Rhea" id="RHEA:11436"/>
        <dbReference type="Rhea" id="RHEA-COMP:10350"/>
        <dbReference type="Rhea" id="RHEA-COMP:14399"/>
        <dbReference type="ChEBI" id="CHEBI:15377"/>
        <dbReference type="ChEBI" id="CHEBI:15378"/>
        <dbReference type="ChEBI" id="CHEBI:15379"/>
        <dbReference type="ChEBI" id="CHEBI:29033"/>
        <dbReference type="ChEBI" id="CHEBI:29034"/>
        <dbReference type="EC" id="7.1.1.9"/>
    </reaction>
    <physiologicalReaction direction="left-to-right" evidence="8">
        <dbReference type="Rhea" id="RHEA:11437"/>
    </physiologicalReaction>
</comment>
<evidence type="ECO:0000259" key="11">
    <source>
        <dbReference type="PROSITE" id="PS50253"/>
    </source>
</evidence>
<protein>
    <recommendedName>
        <fullName evidence="3 9">Cytochrome c oxidase subunit 3</fullName>
    </recommendedName>
</protein>
<dbReference type="InterPro" id="IPR024791">
    <property type="entry name" value="Cyt_c/ubiquinol_Oxase_su3"/>
</dbReference>
<dbReference type="Gene3D" id="1.20.120.80">
    <property type="entry name" value="Cytochrome c oxidase, subunit III, four-helix bundle"/>
    <property type="match status" value="1"/>
</dbReference>
<dbReference type="InterPro" id="IPR013833">
    <property type="entry name" value="Cyt_c_oxidase_su3_a-hlx"/>
</dbReference>
<dbReference type="HOGENOM" id="CLU_2419406_0_0_1"/>
<reference evidence="12" key="2">
    <citation type="submission" date="2025-08" db="UniProtKB">
        <authorList>
            <consortium name="Ensembl"/>
        </authorList>
    </citation>
    <scope>IDENTIFICATION</scope>
</reference>